<dbReference type="PANTHER" id="PTHR42924">
    <property type="entry name" value="EXONUCLEASE"/>
    <property type="match status" value="1"/>
</dbReference>
<dbReference type="InterPro" id="IPR016195">
    <property type="entry name" value="Pol/histidinol_Pase-like"/>
</dbReference>
<dbReference type="AlphaFoldDB" id="A0A7Z7LFT9"/>
<name>A0A7Z7LFT9_9BACT</name>
<gene>
    <name evidence="2" type="ORF">MESINF_1839</name>
</gene>
<dbReference type="Gene3D" id="3.20.20.140">
    <property type="entry name" value="Metal-dependent hydrolases"/>
    <property type="match status" value="1"/>
</dbReference>
<evidence type="ECO:0000313" key="2">
    <source>
        <dbReference type="EMBL" id="SSC13283.1"/>
    </source>
</evidence>
<dbReference type="PANTHER" id="PTHR42924:SF3">
    <property type="entry name" value="POLYMERASE_HISTIDINOL PHOSPHATASE N-TERMINAL DOMAIN-CONTAINING PROTEIN"/>
    <property type="match status" value="1"/>
</dbReference>
<evidence type="ECO:0000313" key="3">
    <source>
        <dbReference type="Proteomes" id="UP000250796"/>
    </source>
</evidence>
<dbReference type="SUPFAM" id="SSF89550">
    <property type="entry name" value="PHP domain-like"/>
    <property type="match status" value="1"/>
</dbReference>
<accession>A0A7Z7LFT9</accession>
<protein>
    <submittedName>
        <fullName evidence="2">PHP domain protein</fullName>
    </submittedName>
</protein>
<reference evidence="2 3" key="1">
    <citation type="submission" date="2017-01" db="EMBL/GenBank/DDBJ databases">
        <authorList>
            <person name="Erauso G."/>
        </authorList>
    </citation>
    <scope>NUCLEOTIDE SEQUENCE [LARGE SCALE GENOMIC DNA]</scope>
    <source>
        <strain evidence="2">MESINF1</strain>
    </source>
</reference>
<dbReference type="Pfam" id="PF02811">
    <property type="entry name" value="PHP"/>
    <property type="match status" value="1"/>
</dbReference>
<dbReference type="SMART" id="SM00481">
    <property type="entry name" value="POLIIIAc"/>
    <property type="match status" value="1"/>
</dbReference>
<dbReference type="InterPro" id="IPR052018">
    <property type="entry name" value="PHP_domain"/>
</dbReference>
<keyword evidence="3" id="KW-1185">Reference proteome</keyword>
<evidence type="ECO:0000259" key="1">
    <source>
        <dbReference type="SMART" id="SM00481"/>
    </source>
</evidence>
<dbReference type="Proteomes" id="UP000250796">
    <property type="component" value="Chromosome MESINF"/>
</dbReference>
<dbReference type="InterPro" id="IPR004013">
    <property type="entry name" value="PHP_dom"/>
</dbReference>
<feature type="domain" description="Polymerase/histidinol phosphatase N-terminal" evidence="1">
    <location>
        <begin position="3"/>
        <end position="68"/>
    </location>
</feature>
<dbReference type="CDD" id="cd07438">
    <property type="entry name" value="PHP_HisPPase_AMP"/>
    <property type="match status" value="1"/>
</dbReference>
<dbReference type="RefSeq" id="WP_169699449.1">
    <property type="nucleotide sequence ID" value="NZ_LS974202.1"/>
</dbReference>
<dbReference type="InterPro" id="IPR003141">
    <property type="entry name" value="Pol/His_phosphatase_N"/>
</dbReference>
<sequence>MLVDLHCHSDRSDGTDPVRSLVNKACEKGIKILSVTDHDTVAAQNDARVFAESKGITYVSGLEISCDYHETLDILGYGYDLDLDYLEKTLSRLRDMRDDRNGQILRKLRELGISLDERELEENFPGESLGRPHIANLLTKKGYVSSMEEAFRLYIGRGAAAFVEKGKLEIGRSIELIISGGGVPVLAHPISLKLDLHELKEMIRKLKNLGLEGIEVFYKEYDQDLKKELLAIAREMDLILTGGSDYHGEHKAHLDLGIELPDELASNFLEYLNRRRRPSR</sequence>
<dbReference type="GO" id="GO:0004534">
    <property type="term" value="F:5'-3' RNA exonuclease activity"/>
    <property type="evidence" value="ECO:0007669"/>
    <property type="project" value="TreeGrafter"/>
</dbReference>
<dbReference type="Gene3D" id="1.10.150.650">
    <property type="match status" value="1"/>
</dbReference>
<proteinExistence type="predicted"/>
<dbReference type="EMBL" id="LS974202">
    <property type="protein sequence ID" value="SSC13283.1"/>
    <property type="molecule type" value="Genomic_DNA"/>
</dbReference>
<organism evidence="2 3">
    <name type="scientific">Mesotoga infera</name>
    <dbReference type="NCBI Taxonomy" id="1236046"/>
    <lineage>
        <taxon>Bacteria</taxon>
        <taxon>Thermotogati</taxon>
        <taxon>Thermotogota</taxon>
        <taxon>Thermotogae</taxon>
        <taxon>Kosmotogales</taxon>
        <taxon>Kosmotogaceae</taxon>
        <taxon>Mesotoga</taxon>
    </lineage>
</organism>
<dbReference type="KEGG" id="minf:MESINF_1839"/>
<dbReference type="GO" id="GO:0035312">
    <property type="term" value="F:5'-3' DNA exonuclease activity"/>
    <property type="evidence" value="ECO:0007669"/>
    <property type="project" value="TreeGrafter"/>
</dbReference>